<evidence type="ECO:0000313" key="7">
    <source>
        <dbReference type="EMBL" id="KAB0340483.1"/>
    </source>
</evidence>
<proteinExistence type="predicted"/>
<evidence type="ECO:0000259" key="6">
    <source>
        <dbReference type="PROSITE" id="PS50119"/>
    </source>
</evidence>
<dbReference type="InterPro" id="IPR001841">
    <property type="entry name" value="Znf_RING"/>
</dbReference>
<feature type="domain" description="RING-type" evidence="5">
    <location>
        <begin position="15"/>
        <end position="54"/>
    </location>
</feature>
<dbReference type="SUPFAM" id="SSF57850">
    <property type="entry name" value="RING/U-box"/>
    <property type="match status" value="1"/>
</dbReference>
<dbReference type="AlphaFoldDB" id="A0A5N3UUS8"/>
<keyword evidence="2 4" id="KW-0863">Zinc-finger</keyword>
<dbReference type="SMART" id="SM00336">
    <property type="entry name" value="BBOX"/>
    <property type="match status" value="1"/>
</dbReference>
<dbReference type="Proteomes" id="UP000326062">
    <property type="component" value="Unassembled WGS sequence"/>
</dbReference>
<dbReference type="InterPro" id="IPR017907">
    <property type="entry name" value="Znf_RING_CS"/>
</dbReference>
<evidence type="ECO:0000256" key="3">
    <source>
        <dbReference type="ARBA" id="ARBA00022833"/>
    </source>
</evidence>
<dbReference type="InterPro" id="IPR000315">
    <property type="entry name" value="Znf_B-box"/>
</dbReference>
<dbReference type="SMART" id="SM00184">
    <property type="entry name" value="RING"/>
    <property type="match status" value="1"/>
</dbReference>
<dbReference type="InterPro" id="IPR050143">
    <property type="entry name" value="TRIM/RBCC"/>
</dbReference>
<protein>
    <recommendedName>
        <fullName evidence="9">RING-type domain-containing protein</fullName>
    </recommendedName>
</protein>
<dbReference type="SUPFAM" id="SSF57845">
    <property type="entry name" value="B-box zinc-binding domain"/>
    <property type="match status" value="1"/>
</dbReference>
<evidence type="ECO:0000256" key="1">
    <source>
        <dbReference type="ARBA" id="ARBA00022723"/>
    </source>
</evidence>
<feature type="domain" description="B box-type" evidence="6">
    <location>
        <begin position="64"/>
        <end position="105"/>
    </location>
</feature>
<dbReference type="Gene3D" id="3.30.40.10">
    <property type="entry name" value="Zinc/RING finger domain, C3HC4 (zinc finger)"/>
    <property type="match status" value="1"/>
</dbReference>
<dbReference type="GO" id="GO:0008270">
    <property type="term" value="F:zinc ion binding"/>
    <property type="evidence" value="ECO:0007669"/>
    <property type="project" value="UniProtKB-KW"/>
</dbReference>
<accession>A0A5N3UUS8</accession>
<comment type="caution">
    <text evidence="7">The sequence shown here is derived from an EMBL/GenBank/DDBJ whole genome shotgun (WGS) entry which is preliminary data.</text>
</comment>
<reference evidence="7 8" key="1">
    <citation type="submission" date="2019-06" db="EMBL/GenBank/DDBJ databases">
        <title>Discovery of a novel chromosome fission-fusion reversal in muntjac.</title>
        <authorList>
            <person name="Mudd A.B."/>
            <person name="Bredeson J.V."/>
            <person name="Baum R."/>
            <person name="Hockemeyer D."/>
            <person name="Rokhsar D.S."/>
        </authorList>
    </citation>
    <scope>NUCLEOTIDE SEQUENCE [LARGE SCALE GENOMIC DNA]</scope>
    <source>
        <strain evidence="7">UCam_UCB_Mr</strain>
        <tissue evidence="7">Fibroblast cell line</tissue>
    </source>
</reference>
<dbReference type="PANTHER" id="PTHR24103">
    <property type="entry name" value="E3 UBIQUITIN-PROTEIN LIGASE TRIM"/>
    <property type="match status" value="1"/>
</dbReference>
<dbReference type="EMBL" id="VCEB01004567">
    <property type="protein sequence ID" value="KAB0340483.1"/>
    <property type="molecule type" value="Genomic_DNA"/>
</dbReference>
<dbReference type="CDD" id="cd19783">
    <property type="entry name" value="Bbox2_TRIM43-like"/>
    <property type="match status" value="1"/>
</dbReference>
<evidence type="ECO:0008006" key="9">
    <source>
        <dbReference type="Google" id="ProtNLM"/>
    </source>
</evidence>
<dbReference type="PROSITE" id="PS50119">
    <property type="entry name" value="ZF_BBOX"/>
    <property type="match status" value="1"/>
</dbReference>
<dbReference type="Gene3D" id="3.30.160.60">
    <property type="entry name" value="Classic Zinc Finger"/>
    <property type="match status" value="1"/>
</dbReference>
<evidence type="ECO:0000259" key="5">
    <source>
        <dbReference type="PROSITE" id="PS50089"/>
    </source>
</evidence>
<sequence length="310" mass="34729">MDSEIPEAFQKELTCLVCLNFLLDPVTIGCGHSFCRSCLCLFWEQAEAPASCPVKANLRQFLKREEHLCGTHKQTKAIFCEADKSLLCLACSQGQEHKTHRHCPTEEAAEESWAWFYVNGHGDMIRKTYQMVTPILQEGQNHYKGQKELSGKKTDLKVIYTEFKKIFSKLAGVLDLLESFLIILPALSGRAPCFPDQFSKYRRPLGSSWKSSLSGENHVELSNVPPSATGGLSLCGHSDNLPGICQERIPEWAAISSTRRSSQPRDQIQISCIPGGDSCFSRQFPSNPWNSGKWGQDSVGWEKVLEEQVK</sequence>
<keyword evidence="3" id="KW-0862">Zinc</keyword>
<dbReference type="InterPro" id="IPR013083">
    <property type="entry name" value="Znf_RING/FYVE/PHD"/>
</dbReference>
<organism evidence="7 8">
    <name type="scientific">Muntiacus reevesi</name>
    <name type="common">Reeves' muntjac</name>
    <name type="synonym">Cervus reevesi</name>
    <dbReference type="NCBI Taxonomy" id="9886"/>
    <lineage>
        <taxon>Eukaryota</taxon>
        <taxon>Metazoa</taxon>
        <taxon>Chordata</taxon>
        <taxon>Craniata</taxon>
        <taxon>Vertebrata</taxon>
        <taxon>Euteleostomi</taxon>
        <taxon>Mammalia</taxon>
        <taxon>Eutheria</taxon>
        <taxon>Laurasiatheria</taxon>
        <taxon>Artiodactyla</taxon>
        <taxon>Ruminantia</taxon>
        <taxon>Pecora</taxon>
        <taxon>Cervidae</taxon>
        <taxon>Muntiacinae</taxon>
        <taxon>Muntiacus</taxon>
    </lineage>
</organism>
<keyword evidence="1" id="KW-0479">Metal-binding</keyword>
<dbReference type="PROSITE" id="PS50089">
    <property type="entry name" value="ZF_RING_2"/>
    <property type="match status" value="1"/>
</dbReference>
<dbReference type="PROSITE" id="PS00518">
    <property type="entry name" value="ZF_RING_1"/>
    <property type="match status" value="1"/>
</dbReference>
<evidence type="ECO:0000256" key="2">
    <source>
        <dbReference type="ARBA" id="ARBA00022771"/>
    </source>
</evidence>
<gene>
    <name evidence="7" type="ORF">FD755_024736</name>
</gene>
<evidence type="ECO:0000256" key="4">
    <source>
        <dbReference type="PROSITE-ProRule" id="PRU00024"/>
    </source>
</evidence>
<keyword evidence="8" id="KW-1185">Reference proteome</keyword>
<evidence type="ECO:0000313" key="8">
    <source>
        <dbReference type="Proteomes" id="UP000326062"/>
    </source>
</evidence>
<name>A0A5N3UUS8_MUNRE</name>
<dbReference type="Pfam" id="PF15227">
    <property type="entry name" value="zf-C3HC4_4"/>
    <property type="match status" value="1"/>
</dbReference>